<evidence type="ECO:0000313" key="2">
    <source>
        <dbReference type="Proteomes" id="UP000243542"/>
    </source>
</evidence>
<proteinExistence type="predicted"/>
<dbReference type="Proteomes" id="UP000243542">
    <property type="component" value="Unassembled WGS sequence"/>
</dbReference>
<evidence type="ECO:0000313" key="1">
    <source>
        <dbReference type="EMBL" id="PFG50459.1"/>
    </source>
</evidence>
<comment type="caution">
    <text evidence="1">The sequence shown here is derived from an EMBL/GenBank/DDBJ whole genome shotgun (WGS) entry which is preliminary data.</text>
</comment>
<dbReference type="EMBL" id="PDJK01000002">
    <property type="protein sequence ID" value="PFG50459.1"/>
    <property type="molecule type" value="Genomic_DNA"/>
</dbReference>
<keyword evidence="2" id="KW-1185">Reference proteome</keyword>
<reference evidence="1 2" key="1">
    <citation type="submission" date="2017-10" db="EMBL/GenBank/DDBJ databases">
        <title>Sequencing the genomes of 1000 actinobacteria strains.</title>
        <authorList>
            <person name="Klenk H.-P."/>
        </authorList>
    </citation>
    <scope>NUCLEOTIDE SEQUENCE [LARGE SCALE GENOMIC DNA]</scope>
    <source>
        <strain evidence="1 2">DSM 46092</strain>
    </source>
</reference>
<sequence>MAAGCVDVPDGVNRSERDRVRAAAIEYPAYGWGVLPGSVWNGRRYTLGHTPTLVDGLAPAMLSGRTLRIAREVWSWWSVAPYAVLARAGEDFDVLTAPAELVTVALELPGSVVRTCPVMLAPDRTSARLVVRRGSRLRWELHGVRGVTLLPVGALVALPPTVTAEGEWSWWVDPSDAHGPGLAGAVQRALRAAAHGMRTDGRC</sequence>
<name>A0A2A9FJ57_9PSEU</name>
<protein>
    <submittedName>
        <fullName evidence="1">Uncharacterized protein</fullName>
    </submittedName>
</protein>
<organism evidence="1 2">
    <name type="scientific">Amycolatopsis sulphurea</name>
    <dbReference type="NCBI Taxonomy" id="76022"/>
    <lineage>
        <taxon>Bacteria</taxon>
        <taxon>Bacillati</taxon>
        <taxon>Actinomycetota</taxon>
        <taxon>Actinomycetes</taxon>
        <taxon>Pseudonocardiales</taxon>
        <taxon>Pseudonocardiaceae</taxon>
        <taxon>Amycolatopsis</taxon>
    </lineage>
</organism>
<accession>A0A2A9FJ57</accession>
<dbReference type="AlphaFoldDB" id="A0A2A9FJ57"/>
<gene>
    <name evidence="1" type="ORF">ATK36_5695</name>
</gene>